<dbReference type="PANTHER" id="PTHR46774:SF5">
    <property type="entry name" value="CHROMATIN MODIFICATION-RELATED PROTEIN EAF1 B"/>
    <property type="match status" value="1"/>
</dbReference>
<dbReference type="AlphaFoldDB" id="A0A804UGB1"/>
<dbReference type="InterPro" id="IPR014012">
    <property type="entry name" value="HSA_dom"/>
</dbReference>
<keyword evidence="9" id="KW-1267">Proteomics identification</keyword>
<feature type="region of interest" description="Disordered" evidence="4">
    <location>
        <begin position="908"/>
        <end position="975"/>
    </location>
</feature>
<feature type="region of interest" description="Disordered" evidence="4">
    <location>
        <begin position="1182"/>
        <end position="1208"/>
    </location>
</feature>
<protein>
    <recommendedName>
        <fullName evidence="10">Chromatin modification-related protein EAF1 B</fullName>
    </recommendedName>
</protein>
<feature type="compositionally biased region" description="Polar residues" evidence="4">
    <location>
        <begin position="193"/>
        <end position="202"/>
    </location>
</feature>
<comment type="similarity">
    <text evidence="1">Belongs to the EAF1 family.</text>
</comment>
<dbReference type="Proteomes" id="UP000007305">
    <property type="component" value="Chromosome 8"/>
</dbReference>
<dbReference type="Pfam" id="PF07529">
    <property type="entry name" value="HSA"/>
    <property type="match status" value="1"/>
</dbReference>
<dbReference type="SMART" id="SM00573">
    <property type="entry name" value="HSA"/>
    <property type="match status" value="1"/>
</dbReference>
<evidence type="ECO:0000313" key="8">
    <source>
        <dbReference type="Proteomes" id="UP000007305"/>
    </source>
</evidence>
<evidence type="ECO:0000259" key="5">
    <source>
        <dbReference type="PROSITE" id="PS50090"/>
    </source>
</evidence>
<evidence type="ECO:0000256" key="3">
    <source>
        <dbReference type="SAM" id="Coils"/>
    </source>
</evidence>
<dbReference type="PROSITE" id="PS51204">
    <property type="entry name" value="HSA"/>
    <property type="match status" value="1"/>
</dbReference>
<dbReference type="Gramene" id="Zm00001eb345290_T001">
    <property type="protein sequence ID" value="Zm00001eb345290_P001"/>
    <property type="gene ID" value="Zm00001eb345290"/>
</dbReference>
<feature type="region of interest" description="Disordered" evidence="4">
    <location>
        <begin position="93"/>
        <end position="113"/>
    </location>
</feature>
<organism evidence="7 8">
    <name type="scientific">Zea mays</name>
    <name type="common">Maize</name>
    <dbReference type="NCBI Taxonomy" id="4577"/>
    <lineage>
        <taxon>Eukaryota</taxon>
        <taxon>Viridiplantae</taxon>
        <taxon>Streptophyta</taxon>
        <taxon>Embryophyta</taxon>
        <taxon>Tracheophyta</taxon>
        <taxon>Spermatophyta</taxon>
        <taxon>Magnoliopsida</taxon>
        <taxon>Liliopsida</taxon>
        <taxon>Poales</taxon>
        <taxon>Poaceae</taxon>
        <taxon>PACMAD clade</taxon>
        <taxon>Panicoideae</taxon>
        <taxon>Andropogonodae</taxon>
        <taxon>Andropogoneae</taxon>
        <taxon>Tripsacinae</taxon>
        <taxon>Zea</taxon>
    </lineage>
</organism>
<accession>A0A804UGB1</accession>
<dbReference type="InParanoid" id="A0A804UGB1"/>
<dbReference type="SMART" id="SM00717">
    <property type="entry name" value="SANT"/>
    <property type="match status" value="1"/>
</dbReference>
<evidence type="ECO:0000259" key="6">
    <source>
        <dbReference type="PROSITE" id="PS51204"/>
    </source>
</evidence>
<dbReference type="PROSITE" id="PS50090">
    <property type="entry name" value="MYB_LIKE"/>
    <property type="match status" value="1"/>
</dbReference>
<dbReference type="InterPro" id="IPR009057">
    <property type="entry name" value="Homeodomain-like_sf"/>
</dbReference>
<sequence length="1387" mass="153131">MVNAEPCSMGGIMDYGVGVGTKSSPRSMAIEKAQEELRQESDVRDEWRRELEFLEKGGNPLDFNFAHLETVGVHSASLTNQVEAQTVISDAKGSFSASPLGDSVESTDKPGGSMCRETNTADNLMLLGGGKNDIAEEKVVKRGTKRLNAAQPKHSLPSDGHKNTKKPAASGLSHLGVKSQAYVRRNRSKPSRESGNVTSIRSSMIPAKVYEPNDEKVTAQKNNADDHGVLSVSSIKQSGPNRDIAPKSIASDDHAAMELDGIQTILESECVVNDKVNKAGNNNKAKQLSSNDTNHDRFLVGCGEIAAEVSSAETPDANLKVVIKPCYSSASTYDEKESCAVHEKADDGHLDECMAHIREGELGHSRTLPCVVEASTSHNDVVGPSCEGTVNIVDEHADGDINTVAGKIDSHEDLDSSRHSNMILKVSGTSIDFSRPASLKESSDLVRPEASNISHVKDEIEVCNSAIVAQKDTECLSSGRSMNIEESPVSVRKNSYVGNSNSAHPISVGIDLSDALSPPKNDESNVESEIKKYENLNKMEKKAYEDSILKNARVIEANIKKAGQRSPCNIALEKRRKSHWDFVLEEMTWMANDFMQERLWKSVAAAQVCHWIASDAHAKFEKASILKKQKAVIKIIAKGIMSFWRSAEALQTADRTAKVMPHNSTMLEEIDPSGVKAGKEQGHNSLEAKESSQQRSQIHDYAVRFLEYNRTADLHVLPEAPPTPDRLNDFGVLKVSDHLSEESLFYTVAAPGAVLAYRDSLESLFMYHKARLRKKRNFISKLEDEGRIVTNHEQMQEVLDGFFSNLLGSIVQRPFTLDLEDGNAELNDDYEASACDSVAVCSDLPQENAYEEDEGETCTFLSPKAYVGGSISNMVHKKKHVMPQRISLARPYEIGTYVPYQPCMESKSRNQPLLSNGKRPTSFLAIPPKRTRTAARQQVVSPFHAGASVPPQDFSSGNTNSYQDDQSSLHSESLPWRNMDFESTVDSDRQLPYDAGEMCTKVNNKKKLKNSGYKIAQNAANLYVPTSAKGHIYDPRKQMQVDLVNKYEQEYLKKRTDVHQYGSNGNKVAYGGQHASKKLKMGKQGIDISQETSVASQMSNMAHPARFIKIIANRDRGRKCKALKMTSGGWSNFEDQALVVLVHDMGQNWELVSDAINNIVQFKCVHRQPKECKERHKVLLDRSSGDGADSAEDSGSSQHYHNTLPGIPKGSARQLFERLQGPFDEENLKAHFEKIILLMQQVHARRRQGNRQELKPIMQPHSSHVITLSQACPNNISGCTLTPLDLCDVTNEITLPNHQGSVGPSTPSNLNSRLPGSPAMVLGNNSPFPSTLSSPRNMVFPDLSLYRVMSNQRFSIIRWSMTEIFMNLEFLLLELLLPGLIVVQVPS</sequence>
<feature type="compositionally biased region" description="Low complexity" evidence="4">
    <location>
        <begin position="1185"/>
        <end position="1197"/>
    </location>
</feature>
<keyword evidence="2" id="KW-0156">Chromatin regulator</keyword>
<feature type="compositionally biased region" description="Basic and acidic residues" evidence="4">
    <location>
        <begin position="677"/>
        <end position="693"/>
    </location>
</feature>
<keyword evidence="3" id="KW-0175">Coiled coil</keyword>
<evidence type="ECO:0000313" key="7">
    <source>
        <dbReference type="EnsemblPlants" id="Zm00001eb345290_P001"/>
    </source>
</evidence>
<name>A0A804UGB1_MAIZE</name>
<feature type="domain" description="Myb-like" evidence="5">
    <location>
        <begin position="1122"/>
        <end position="1180"/>
    </location>
</feature>
<dbReference type="SUPFAM" id="SSF46689">
    <property type="entry name" value="Homeodomain-like"/>
    <property type="match status" value="1"/>
</dbReference>
<dbReference type="GO" id="GO:0006325">
    <property type="term" value="P:chromatin organization"/>
    <property type="evidence" value="ECO:0007669"/>
    <property type="project" value="UniProtKB-KW"/>
</dbReference>
<evidence type="ECO:0007829" key="9">
    <source>
        <dbReference type="PeptideAtlas" id="A0A804UGB1"/>
    </source>
</evidence>
<feature type="compositionally biased region" description="Polar residues" evidence="4">
    <location>
        <begin position="953"/>
        <end position="971"/>
    </location>
</feature>
<dbReference type="GO" id="GO:0035267">
    <property type="term" value="C:NuA4 histone acetyltransferase complex"/>
    <property type="evidence" value="ECO:0000318"/>
    <property type="project" value="GO_Central"/>
</dbReference>
<dbReference type="EnsemblPlants" id="Zm00001eb345290_T001">
    <property type="protein sequence ID" value="Zm00001eb345290_P001"/>
    <property type="gene ID" value="Zm00001eb345290"/>
</dbReference>
<reference evidence="7" key="3">
    <citation type="submission" date="2021-05" db="UniProtKB">
        <authorList>
            <consortium name="EnsemblPlants"/>
        </authorList>
    </citation>
    <scope>IDENTIFICATION</scope>
    <source>
        <strain evidence="7">cv. B73</strain>
    </source>
</reference>
<dbReference type="FunCoup" id="A0A804UGB1">
    <property type="interactions" value="472"/>
</dbReference>
<keyword evidence="8" id="KW-1185">Reference proteome</keyword>
<dbReference type="InterPro" id="IPR044798">
    <property type="entry name" value="EAF1A/B"/>
</dbReference>
<reference evidence="7" key="2">
    <citation type="submission" date="2019-07" db="EMBL/GenBank/DDBJ databases">
        <authorList>
            <person name="Seetharam A."/>
            <person name="Woodhouse M."/>
            <person name="Cannon E."/>
        </authorList>
    </citation>
    <scope>NUCLEOTIDE SEQUENCE [LARGE SCALE GENOMIC DNA]</scope>
    <source>
        <strain evidence="7">cv. B73</strain>
    </source>
</reference>
<evidence type="ECO:0000256" key="4">
    <source>
        <dbReference type="SAM" id="MobiDB-lite"/>
    </source>
</evidence>
<dbReference type="PANTHER" id="PTHR46774">
    <property type="entry name" value="CHROMATIN MODIFICATION-RELATED PROTEIN EAF1 A-RELATED"/>
    <property type="match status" value="1"/>
</dbReference>
<proteinExistence type="evidence at protein level"/>
<feature type="region of interest" description="Disordered" evidence="4">
    <location>
        <begin position="147"/>
        <end position="205"/>
    </location>
</feature>
<evidence type="ECO:0000256" key="2">
    <source>
        <dbReference type="ARBA" id="ARBA00022853"/>
    </source>
</evidence>
<dbReference type="CDD" id="cd00167">
    <property type="entry name" value="SANT"/>
    <property type="match status" value="1"/>
</dbReference>
<evidence type="ECO:0008006" key="10">
    <source>
        <dbReference type="Google" id="ProtNLM"/>
    </source>
</evidence>
<dbReference type="Pfam" id="PF13921">
    <property type="entry name" value="Myb_DNA-bind_6"/>
    <property type="match status" value="1"/>
</dbReference>
<evidence type="ECO:0000256" key="1">
    <source>
        <dbReference type="ARBA" id="ARBA00008913"/>
    </source>
</evidence>
<feature type="domain" description="HSA" evidence="6">
    <location>
        <begin position="567"/>
        <end position="638"/>
    </location>
</feature>
<reference evidence="8" key="1">
    <citation type="journal article" date="2009" name="Science">
        <title>The B73 maize genome: complexity, diversity, and dynamics.</title>
        <authorList>
            <person name="Schnable P.S."/>
            <person name="Ware D."/>
            <person name="Fulton R.S."/>
            <person name="Stein J.C."/>
            <person name="Wei F."/>
            <person name="Pasternak S."/>
            <person name="Liang C."/>
            <person name="Zhang J."/>
            <person name="Fulton L."/>
            <person name="Graves T.A."/>
            <person name="Minx P."/>
            <person name="Reily A.D."/>
            <person name="Courtney L."/>
            <person name="Kruchowski S.S."/>
            <person name="Tomlinson C."/>
            <person name="Strong C."/>
            <person name="Delehaunty K."/>
            <person name="Fronick C."/>
            <person name="Courtney B."/>
            <person name="Rock S.M."/>
            <person name="Belter E."/>
            <person name="Du F."/>
            <person name="Kim K."/>
            <person name="Abbott R.M."/>
            <person name="Cotton M."/>
            <person name="Levy A."/>
            <person name="Marchetto P."/>
            <person name="Ochoa K."/>
            <person name="Jackson S.M."/>
            <person name="Gillam B."/>
            <person name="Chen W."/>
            <person name="Yan L."/>
            <person name="Higginbotham J."/>
            <person name="Cardenas M."/>
            <person name="Waligorski J."/>
            <person name="Applebaum E."/>
            <person name="Phelps L."/>
            <person name="Falcone J."/>
            <person name="Kanchi K."/>
            <person name="Thane T."/>
            <person name="Scimone A."/>
            <person name="Thane N."/>
            <person name="Henke J."/>
            <person name="Wang T."/>
            <person name="Ruppert J."/>
            <person name="Shah N."/>
            <person name="Rotter K."/>
            <person name="Hodges J."/>
            <person name="Ingenthron E."/>
            <person name="Cordes M."/>
            <person name="Kohlberg S."/>
            <person name="Sgro J."/>
            <person name="Delgado B."/>
            <person name="Mead K."/>
            <person name="Chinwalla A."/>
            <person name="Leonard S."/>
            <person name="Crouse K."/>
            <person name="Collura K."/>
            <person name="Kudrna D."/>
            <person name="Currie J."/>
            <person name="He R."/>
            <person name="Angelova A."/>
            <person name="Rajasekar S."/>
            <person name="Mueller T."/>
            <person name="Lomeli R."/>
            <person name="Scara G."/>
            <person name="Ko A."/>
            <person name="Delaney K."/>
            <person name="Wissotski M."/>
            <person name="Lopez G."/>
            <person name="Campos D."/>
            <person name="Braidotti M."/>
            <person name="Ashley E."/>
            <person name="Golser W."/>
            <person name="Kim H."/>
            <person name="Lee S."/>
            <person name="Lin J."/>
            <person name="Dujmic Z."/>
            <person name="Kim W."/>
            <person name="Talag J."/>
            <person name="Zuccolo A."/>
            <person name="Fan C."/>
            <person name="Sebastian A."/>
            <person name="Kramer M."/>
            <person name="Spiegel L."/>
            <person name="Nascimento L."/>
            <person name="Zutavern T."/>
            <person name="Miller B."/>
            <person name="Ambroise C."/>
            <person name="Muller S."/>
            <person name="Spooner W."/>
            <person name="Narechania A."/>
            <person name="Ren L."/>
            <person name="Wei S."/>
            <person name="Kumari S."/>
            <person name="Faga B."/>
            <person name="Levy M.J."/>
            <person name="McMahan L."/>
            <person name="Van Buren P."/>
            <person name="Vaughn M.W."/>
            <person name="Ying K."/>
            <person name="Yeh C.-T."/>
            <person name="Emrich S.J."/>
            <person name="Jia Y."/>
            <person name="Kalyanaraman A."/>
            <person name="Hsia A.-P."/>
            <person name="Barbazuk W.B."/>
            <person name="Baucom R.S."/>
            <person name="Brutnell T.P."/>
            <person name="Carpita N.C."/>
            <person name="Chaparro C."/>
            <person name="Chia J.-M."/>
            <person name="Deragon J.-M."/>
            <person name="Estill J.C."/>
            <person name="Fu Y."/>
            <person name="Jeddeloh J.A."/>
            <person name="Han Y."/>
            <person name="Lee H."/>
            <person name="Li P."/>
            <person name="Lisch D.R."/>
            <person name="Liu S."/>
            <person name="Liu Z."/>
            <person name="Nagel D.H."/>
            <person name="McCann M.C."/>
            <person name="SanMiguel P."/>
            <person name="Myers A.M."/>
            <person name="Nettleton D."/>
            <person name="Nguyen J."/>
            <person name="Penning B.W."/>
            <person name="Ponnala L."/>
            <person name="Schneider K.L."/>
            <person name="Schwartz D.C."/>
            <person name="Sharma A."/>
            <person name="Soderlund C."/>
            <person name="Springer N.M."/>
            <person name="Sun Q."/>
            <person name="Wang H."/>
            <person name="Waterman M."/>
            <person name="Westerman R."/>
            <person name="Wolfgruber T.K."/>
            <person name="Yang L."/>
            <person name="Yu Y."/>
            <person name="Zhang L."/>
            <person name="Zhou S."/>
            <person name="Zhu Q."/>
            <person name="Bennetzen J.L."/>
            <person name="Dawe R.K."/>
            <person name="Jiang J."/>
            <person name="Jiang N."/>
            <person name="Presting G.G."/>
            <person name="Wessler S.R."/>
            <person name="Aluru S."/>
            <person name="Martienssen R.A."/>
            <person name="Clifton S.W."/>
            <person name="McCombie W.R."/>
            <person name="Wing R.A."/>
            <person name="Wilson R.K."/>
        </authorList>
    </citation>
    <scope>NUCLEOTIDE SEQUENCE [LARGE SCALE GENOMIC DNA]</scope>
    <source>
        <strain evidence="8">cv. B73</strain>
    </source>
</reference>
<dbReference type="InterPro" id="IPR001005">
    <property type="entry name" value="SANT/Myb"/>
</dbReference>
<feature type="coiled-coil region" evidence="3">
    <location>
        <begin position="30"/>
        <end position="57"/>
    </location>
</feature>
<feature type="region of interest" description="Disordered" evidence="4">
    <location>
        <begin position="674"/>
        <end position="693"/>
    </location>
</feature>
<dbReference type="Gene3D" id="1.10.10.60">
    <property type="entry name" value="Homeodomain-like"/>
    <property type="match status" value="1"/>
</dbReference>